<evidence type="ECO:0000256" key="3">
    <source>
        <dbReference type="ARBA" id="ARBA00022643"/>
    </source>
</evidence>
<reference evidence="6" key="1">
    <citation type="submission" date="2020-06" db="EMBL/GenBank/DDBJ databases">
        <title>Unique genomic features of the anaerobic methanotrophic archaea.</title>
        <authorList>
            <person name="Chadwick G.L."/>
            <person name="Skennerton C.T."/>
            <person name="Laso-Perez R."/>
            <person name="Leu A.O."/>
            <person name="Speth D.R."/>
            <person name="Yu H."/>
            <person name="Morgan-Lang C."/>
            <person name="Hatzenpichler R."/>
            <person name="Goudeau D."/>
            <person name="Malmstrom R."/>
            <person name="Brazelton W.J."/>
            <person name="Woyke T."/>
            <person name="Hallam S.J."/>
            <person name="Tyson G.W."/>
            <person name="Wegener G."/>
            <person name="Boetius A."/>
            <person name="Orphan V."/>
        </authorList>
    </citation>
    <scope>NUCLEOTIDE SEQUENCE</scope>
</reference>
<proteinExistence type="inferred from homology"/>
<dbReference type="Gene3D" id="2.30.110.10">
    <property type="entry name" value="Electron Transport, Fmn-binding Protein, Chain A"/>
    <property type="match status" value="1"/>
</dbReference>
<dbReference type="InterPro" id="IPR012349">
    <property type="entry name" value="Split_barrel_FMN-bd"/>
</dbReference>
<dbReference type="Pfam" id="PF01613">
    <property type="entry name" value="Flavin_Reduct"/>
    <property type="match status" value="1"/>
</dbReference>
<sequence>MELEKEAYPKILVRPVVVVTTISERGIANAAPFSLNSPMSFEPPLYGFSCNSKHDTWKNIQANGEFVVNVAGKEFGALMHVLETDYPYEDNEIAHAGLTEEKARAVKPPRIKEAIAWIECKLEKYAELDDHIWITGSVLAVGVKDEFWKEPGVMDVEKAKPLCHVAGEFFAEDMKEVKYKRAKS</sequence>
<gene>
    <name evidence="6" type="ORF">NDOAJMFA_00025</name>
</gene>
<feature type="domain" description="Flavin reductase like" evidence="5">
    <location>
        <begin position="12"/>
        <end position="157"/>
    </location>
</feature>
<keyword evidence="2" id="KW-0285">Flavoprotein</keyword>
<comment type="similarity">
    <text evidence="4">Belongs to the flavoredoxin family.</text>
</comment>
<dbReference type="GO" id="GO:0010181">
    <property type="term" value="F:FMN binding"/>
    <property type="evidence" value="ECO:0007669"/>
    <property type="project" value="InterPro"/>
</dbReference>
<evidence type="ECO:0000256" key="2">
    <source>
        <dbReference type="ARBA" id="ARBA00022630"/>
    </source>
</evidence>
<evidence type="ECO:0000256" key="1">
    <source>
        <dbReference type="ARBA" id="ARBA00001917"/>
    </source>
</evidence>
<name>A0A7G9YYU1_9EURY</name>
<dbReference type="InterPro" id="IPR002563">
    <property type="entry name" value="Flavin_Rdtase-like_dom"/>
</dbReference>
<accession>A0A7G9YYU1</accession>
<comment type="cofactor">
    <cofactor evidence="1">
        <name>FMN</name>
        <dbReference type="ChEBI" id="CHEBI:58210"/>
    </cofactor>
</comment>
<dbReference type="EMBL" id="MT631533">
    <property type="protein sequence ID" value="QNO53175.1"/>
    <property type="molecule type" value="Genomic_DNA"/>
</dbReference>
<keyword evidence="3" id="KW-0288">FMN</keyword>
<evidence type="ECO:0000313" key="6">
    <source>
        <dbReference type="EMBL" id="QNO53175.1"/>
    </source>
</evidence>
<dbReference type="SMART" id="SM00903">
    <property type="entry name" value="Flavin_Reduct"/>
    <property type="match status" value="1"/>
</dbReference>
<dbReference type="SUPFAM" id="SSF50475">
    <property type="entry name" value="FMN-binding split barrel"/>
    <property type="match status" value="1"/>
</dbReference>
<evidence type="ECO:0000259" key="5">
    <source>
        <dbReference type="SMART" id="SM00903"/>
    </source>
</evidence>
<dbReference type="PANTHER" id="PTHR33798:SF5">
    <property type="entry name" value="FLAVIN REDUCTASE LIKE DOMAIN-CONTAINING PROTEIN"/>
    <property type="match status" value="1"/>
</dbReference>
<dbReference type="AlphaFoldDB" id="A0A7G9YYU1"/>
<organism evidence="6">
    <name type="scientific">Candidatus Methanophagaceae archaeon ANME-1 ERB6</name>
    <dbReference type="NCBI Taxonomy" id="2759912"/>
    <lineage>
        <taxon>Archaea</taxon>
        <taxon>Methanobacteriati</taxon>
        <taxon>Methanobacteriota</taxon>
        <taxon>Stenosarchaea group</taxon>
        <taxon>Methanomicrobia</taxon>
        <taxon>Candidatus Methanophagales</taxon>
        <taxon>Candidatus Methanophagaceae</taxon>
    </lineage>
</organism>
<evidence type="ECO:0000256" key="4">
    <source>
        <dbReference type="ARBA" id="ARBA00038054"/>
    </source>
</evidence>
<dbReference type="PANTHER" id="PTHR33798">
    <property type="entry name" value="FLAVOPROTEIN OXYGENASE"/>
    <property type="match status" value="1"/>
</dbReference>
<protein>
    <submittedName>
        <fullName evidence="6">Protein MTH_152</fullName>
    </submittedName>
</protein>